<dbReference type="Proteomes" id="UP000593566">
    <property type="component" value="Unassembled WGS sequence"/>
</dbReference>
<keyword evidence="2" id="KW-1185">Reference proteome</keyword>
<reference evidence="1 2" key="1">
    <citation type="journal article" date="2020" name="Genomics">
        <title>Complete, high-quality genomes from long-read metagenomic sequencing of two wolf lichen thalli reveals enigmatic genome architecture.</title>
        <authorList>
            <person name="McKenzie S.K."/>
            <person name="Walston R.F."/>
            <person name="Allen J.L."/>
        </authorList>
    </citation>
    <scope>NUCLEOTIDE SEQUENCE [LARGE SCALE GENOMIC DNA]</scope>
    <source>
        <strain evidence="1">WasteWater1</strain>
    </source>
</reference>
<proteinExistence type="predicted"/>
<evidence type="ECO:0000313" key="2">
    <source>
        <dbReference type="Proteomes" id="UP000593566"/>
    </source>
</evidence>
<dbReference type="EMBL" id="JACCJB010000010">
    <property type="protein sequence ID" value="KAF6223250.1"/>
    <property type="molecule type" value="Genomic_DNA"/>
</dbReference>
<organism evidence="1 2">
    <name type="scientific">Letharia lupina</name>
    <dbReference type="NCBI Taxonomy" id="560253"/>
    <lineage>
        <taxon>Eukaryota</taxon>
        <taxon>Fungi</taxon>
        <taxon>Dikarya</taxon>
        <taxon>Ascomycota</taxon>
        <taxon>Pezizomycotina</taxon>
        <taxon>Lecanoromycetes</taxon>
        <taxon>OSLEUM clade</taxon>
        <taxon>Lecanoromycetidae</taxon>
        <taxon>Lecanorales</taxon>
        <taxon>Lecanorineae</taxon>
        <taxon>Parmeliaceae</taxon>
        <taxon>Letharia</taxon>
    </lineage>
</organism>
<evidence type="ECO:0000313" key="1">
    <source>
        <dbReference type="EMBL" id="KAF6223250.1"/>
    </source>
</evidence>
<dbReference type="GeneID" id="59328511"/>
<gene>
    <name evidence="1" type="ORF">HO133_000092</name>
</gene>
<name>A0A8H6FCG4_9LECA</name>
<dbReference type="AlphaFoldDB" id="A0A8H6FCG4"/>
<sequence>MLVELRLMIYEHLIEAGDLDILRISKLVNQEAFPLLSEVAILRINEPCPTMLSRVTLALTGSVTLCGLFTLTPPDYIQHLDLRLNMVHSQGFFINMKLMNWSVATELPESRAKSIYQVMEDLIGFKILTLKLEHQDHDPHLLTGLRRESVKYENGLPHSISLGHYERISEFFAVTLGPAESNKSVDEHRLRLWPNVYDA</sequence>
<protein>
    <submittedName>
        <fullName evidence="1">Uncharacterized protein</fullName>
    </submittedName>
</protein>
<dbReference type="RefSeq" id="XP_037152467.1">
    <property type="nucleotide sequence ID" value="XM_037291032.1"/>
</dbReference>
<comment type="caution">
    <text evidence="1">The sequence shown here is derived from an EMBL/GenBank/DDBJ whole genome shotgun (WGS) entry which is preliminary data.</text>
</comment>
<accession>A0A8H6FCG4</accession>